<comment type="caution">
    <text evidence="1">The sequence shown here is derived from an EMBL/GenBank/DDBJ whole genome shotgun (WGS) entry which is preliminary data.</text>
</comment>
<proteinExistence type="predicted"/>
<name>A0ABQ7CBI0_BRACR</name>
<evidence type="ECO:0000313" key="1">
    <source>
        <dbReference type="EMBL" id="KAF3548598.1"/>
    </source>
</evidence>
<organism evidence="1 2">
    <name type="scientific">Brassica cretica</name>
    <name type="common">Mustard</name>
    <dbReference type="NCBI Taxonomy" id="69181"/>
    <lineage>
        <taxon>Eukaryota</taxon>
        <taxon>Viridiplantae</taxon>
        <taxon>Streptophyta</taxon>
        <taxon>Embryophyta</taxon>
        <taxon>Tracheophyta</taxon>
        <taxon>Spermatophyta</taxon>
        <taxon>Magnoliopsida</taxon>
        <taxon>eudicotyledons</taxon>
        <taxon>Gunneridae</taxon>
        <taxon>Pentapetalae</taxon>
        <taxon>rosids</taxon>
        <taxon>malvids</taxon>
        <taxon>Brassicales</taxon>
        <taxon>Brassicaceae</taxon>
        <taxon>Brassiceae</taxon>
        <taxon>Brassica</taxon>
    </lineage>
</organism>
<gene>
    <name evidence="1" type="ORF">DY000_02009556</name>
</gene>
<accession>A0ABQ7CBI0</accession>
<reference evidence="1 2" key="1">
    <citation type="journal article" date="2020" name="BMC Genomics">
        <title>Intraspecific diversification of the crop wild relative Brassica cretica Lam. using demographic model selection.</title>
        <authorList>
            <person name="Kioukis A."/>
            <person name="Michalopoulou V.A."/>
            <person name="Briers L."/>
            <person name="Pirintsos S."/>
            <person name="Studholme D.J."/>
            <person name="Pavlidis P."/>
            <person name="Sarris P.F."/>
        </authorList>
    </citation>
    <scope>NUCLEOTIDE SEQUENCE [LARGE SCALE GENOMIC DNA]</scope>
    <source>
        <strain evidence="2">cv. PFS-1207/04</strain>
    </source>
</reference>
<sequence>MMEGSLGFLLDGENPLGLVGDNQTWKLGHCFASQCVKGSLKGFGFQRLDLLLSGVLVKLVVTVLQQCCLECLVNPTVRSSLIELKFCRGVVDWFILDLYGEISFWLSESL</sequence>
<protein>
    <submittedName>
        <fullName evidence="1">Uncharacterized protein</fullName>
    </submittedName>
</protein>
<evidence type="ECO:0000313" key="2">
    <source>
        <dbReference type="Proteomes" id="UP000266723"/>
    </source>
</evidence>
<dbReference type="EMBL" id="QGKV02000832">
    <property type="protein sequence ID" value="KAF3548598.1"/>
    <property type="molecule type" value="Genomic_DNA"/>
</dbReference>
<keyword evidence="2" id="KW-1185">Reference proteome</keyword>
<dbReference type="Proteomes" id="UP000266723">
    <property type="component" value="Unassembled WGS sequence"/>
</dbReference>